<dbReference type="InterPro" id="IPR023827">
    <property type="entry name" value="Peptidase_S8_Asp-AS"/>
</dbReference>
<dbReference type="PRINTS" id="PR00723">
    <property type="entry name" value="SUBTILISIN"/>
</dbReference>
<dbReference type="PANTHER" id="PTHR43806:SF65">
    <property type="entry name" value="SERINE PROTEASE APRX"/>
    <property type="match status" value="1"/>
</dbReference>
<accession>A0A2N5GQH5</accession>
<evidence type="ECO:0000256" key="6">
    <source>
        <dbReference type="ARBA" id="ARBA00022801"/>
    </source>
</evidence>
<reference evidence="14 16" key="1">
    <citation type="submission" date="2017-11" db="EMBL/GenBank/DDBJ databases">
        <title>Comparitive Functional Genomics of Dry Heat Resistant strains isolated from the Viking Spacecraft.</title>
        <authorList>
            <person name="Seuylemezian A."/>
            <person name="Cooper K."/>
            <person name="Vaishampayan P."/>
        </authorList>
    </citation>
    <scope>NUCLEOTIDE SEQUENCE [LARGE SCALE GENOMIC DNA]</scope>
    <source>
        <strain evidence="14 16">M4.6</strain>
    </source>
</reference>
<feature type="active site" description="Charge relay system" evidence="8 9">
    <location>
        <position position="132"/>
    </location>
</feature>
<evidence type="ECO:0000256" key="10">
    <source>
        <dbReference type="RuleBase" id="RU003355"/>
    </source>
</evidence>
<evidence type="ECO:0000256" key="2">
    <source>
        <dbReference type="ARBA" id="ARBA00022512"/>
    </source>
</evidence>
<dbReference type="InterPro" id="IPR022398">
    <property type="entry name" value="Peptidase_S8_His-AS"/>
</dbReference>
<reference evidence="15 17" key="2">
    <citation type="submission" date="2017-12" db="EMBL/GenBank/DDBJ databases">
        <title>Comparative Functional Genomics of Dry Heat Resistant strains isolated from the Viking Spacecraft.</title>
        <authorList>
            <person name="Seuylemezian A."/>
            <person name="Cooper K."/>
            <person name="Vaishampayan P."/>
        </authorList>
    </citation>
    <scope>NUCLEOTIDE SEQUENCE [LARGE SCALE GENOMIC DNA]</scope>
    <source>
        <strain evidence="15 17">ATCC 29669</strain>
    </source>
</reference>
<comment type="similarity">
    <text evidence="1 9 10">Belongs to the peptidase S8 family.</text>
</comment>
<comment type="caution">
    <text evidence="14">The sequence shown here is derived from an EMBL/GenBank/DDBJ whole genome shotgun (WGS) entry which is preliminary data.</text>
</comment>
<dbReference type="AlphaFoldDB" id="A0A2N5GQH5"/>
<keyword evidence="2" id="KW-0134">Cell wall</keyword>
<evidence type="ECO:0000256" key="7">
    <source>
        <dbReference type="ARBA" id="ARBA00022825"/>
    </source>
</evidence>
<proteinExistence type="inferred from homology"/>
<dbReference type="Proteomes" id="UP000235114">
    <property type="component" value="Unassembled WGS sequence"/>
</dbReference>
<evidence type="ECO:0000256" key="1">
    <source>
        <dbReference type="ARBA" id="ARBA00011073"/>
    </source>
</evidence>
<sequence>MWLLAGSAAGQSKTLEHPPIPKGDPGQINIAIAILKDTESHIDIKGLLAKFQGLELRHIFKHTFNGFSVKGDTETLEKLAKQQAVSLISPVQAYTVNTEENIKMIGGDAVRGLFGPDNARLTGKGVTVGVIDTGVDYTHPDLRRNYRGGSDLIDGDHDPMESKGDPRQRTLHGTHVAGVIAANGKFKGVAPGAGIVAYRALGPGGGGTTEQIIAAIEQAIKDRVDILNLSLGNNVNGPDLPISLALNKAVENGIIAVTSSGNSGPGIWTVGSPGTASKAISVGASTPPMKIPYLLLEGSAKKIRMEPMQGADVWKLDRSLQMAFAGLGEEKDLQNVAGKIVLLKRGKLTFTEKARNAKNAGAAAVIIYNNTDGHFIGNLEENVSIPVGSVSKKTGLKLKKQLENKEIFSRIILIEEKDLLAEFSSRGPVTESWEIKPDIVAPGVAINSTVPGGYLSLQGTSMAAPHVAGVCALIKQAHPNWTPEQIKASLINTAKKLHNQKGEAYRTYEQGAGRIQAVEAISTETLVMPGTMQFGKFQLAEHLHRHHASLVIKNTGSAVKKYSFSVPKKTAGIHWEIPLSFTLLPNEQKKVEIAMRVEPSQLKEKIQDGELILREGSKEIRIPYLYVLEEPAYPRIMGFDFVIGDDSQSYRYEVYLPGGAEEFGIAIFAADNFRFLGFLDWERNVKKGLIQKKVEAGRLPGDGSYLLKIFAKKAGKEDMIEAYIQIGKKEPHNLSRSD</sequence>
<protein>
    <submittedName>
        <fullName evidence="14">Peptidase S8</fullName>
    </submittedName>
</protein>
<feature type="region of interest" description="Disordered" evidence="11">
    <location>
        <begin position="1"/>
        <end position="21"/>
    </location>
</feature>
<keyword evidence="5" id="KW-0732">Signal</keyword>
<dbReference type="EMBL" id="PGVA01000008">
    <property type="protein sequence ID" value="PLR85138.1"/>
    <property type="molecule type" value="Genomic_DNA"/>
</dbReference>
<gene>
    <name evidence="14" type="ORF">CU635_04895</name>
    <name evidence="15" type="ORF">CVD25_00090</name>
</gene>
<dbReference type="PROSITE" id="PS00136">
    <property type="entry name" value="SUBTILASE_ASP"/>
    <property type="match status" value="1"/>
</dbReference>
<evidence type="ECO:0000256" key="11">
    <source>
        <dbReference type="SAM" id="MobiDB-lite"/>
    </source>
</evidence>
<dbReference type="SUPFAM" id="SSF52025">
    <property type="entry name" value="PA domain"/>
    <property type="match status" value="1"/>
</dbReference>
<evidence type="ECO:0000313" key="14">
    <source>
        <dbReference type="EMBL" id="PLR85138.1"/>
    </source>
</evidence>
<dbReference type="InterPro" id="IPR050131">
    <property type="entry name" value="Peptidase_S8_subtilisin-like"/>
</dbReference>
<feature type="region of interest" description="Disordered" evidence="11">
    <location>
        <begin position="146"/>
        <end position="167"/>
    </location>
</feature>
<dbReference type="InterPro" id="IPR003137">
    <property type="entry name" value="PA_domain"/>
</dbReference>
<keyword evidence="4 9" id="KW-0645">Protease</keyword>
<keyword evidence="17" id="KW-1185">Reference proteome</keyword>
<keyword evidence="3" id="KW-0964">Secreted</keyword>
<feature type="domain" description="PA" evidence="13">
    <location>
        <begin position="331"/>
        <end position="398"/>
    </location>
</feature>
<dbReference type="CDD" id="cd02133">
    <property type="entry name" value="PA_C5a_like"/>
    <property type="match status" value="1"/>
</dbReference>
<evidence type="ECO:0000256" key="8">
    <source>
        <dbReference type="PIRSR" id="PIRSR615500-1"/>
    </source>
</evidence>
<keyword evidence="7 9" id="KW-0720">Serine protease</keyword>
<evidence type="ECO:0000313" key="17">
    <source>
        <dbReference type="Proteomes" id="UP000235114"/>
    </source>
</evidence>
<dbReference type="PROSITE" id="PS51892">
    <property type="entry name" value="SUBTILASE"/>
    <property type="match status" value="1"/>
</dbReference>
<feature type="active site" description="Charge relay system" evidence="8 9">
    <location>
        <position position="172"/>
    </location>
</feature>
<feature type="domain" description="Peptidase S8/S53" evidence="12">
    <location>
        <begin position="123"/>
        <end position="513"/>
    </location>
</feature>
<dbReference type="Gene3D" id="3.40.50.200">
    <property type="entry name" value="Peptidase S8/S53 domain"/>
    <property type="match status" value="1"/>
</dbReference>
<dbReference type="SUPFAM" id="SSF52743">
    <property type="entry name" value="Subtilisin-like"/>
    <property type="match status" value="1"/>
</dbReference>
<dbReference type="InterPro" id="IPR023828">
    <property type="entry name" value="Peptidase_S8_Ser-AS"/>
</dbReference>
<feature type="compositionally biased region" description="Basic and acidic residues" evidence="11">
    <location>
        <begin position="154"/>
        <end position="167"/>
    </location>
</feature>
<feature type="active site" description="Charge relay system" evidence="8 9">
    <location>
        <position position="461"/>
    </location>
</feature>
<keyword evidence="6 9" id="KW-0378">Hydrolase</keyword>
<dbReference type="Pfam" id="PF00082">
    <property type="entry name" value="Peptidase_S8"/>
    <property type="match status" value="1"/>
</dbReference>
<dbReference type="InterPro" id="IPR046450">
    <property type="entry name" value="PA_dom_sf"/>
</dbReference>
<dbReference type="CDD" id="cd07474">
    <property type="entry name" value="Peptidases_S8_subtilisin_Vpr-like"/>
    <property type="match status" value="1"/>
</dbReference>
<dbReference type="OrthoDB" id="9798386at2"/>
<name>A0A2N5GQH5_9BACI</name>
<evidence type="ECO:0000256" key="3">
    <source>
        <dbReference type="ARBA" id="ARBA00022525"/>
    </source>
</evidence>
<dbReference type="EMBL" id="PGVD01000001">
    <property type="protein sequence ID" value="PLS00966.1"/>
    <property type="molecule type" value="Genomic_DNA"/>
</dbReference>
<evidence type="ECO:0000256" key="4">
    <source>
        <dbReference type="ARBA" id="ARBA00022670"/>
    </source>
</evidence>
<evidence type="ECO:0000313" key="16">
    <source>
        <dbReference type="Proteomes" id="UP000234951"/>
    </source>
</evidence>
<dbReference type="PANTHER" id="PTHR43806">
    <property type="entry name" value="PEPTIDASE S8"/>
    <property type="match status" value="1"/>
</dbReference>
<dbReference type="InterPro" id="IPR036852">
    <property type="entry name" value="Peptidase_S8/S53_dom_sf"/>
</dbReference>
<dbReference type="GO" id="GO:0004252">
    <property type="term" value="F:serine-type endopeptidase activity"/>
    <property type="evidence" value="ECO:0007669"/>
    <property type="project" value="UniProtKB-UniRule"/>
</dbReference>
<dbReference type="Pfam" id="PF02225">
    <property type="entry name" value="PA"/>
    <property type="match status" value="1"/>
</dbReference>
<dbReference type="InterPro" id="IPR000209">
    <property type="entry name" value="Peptidase_S8/S53_dom"/>
</dbReference>
<organism evidence="14 16">
    <name type="scientific">Bacillus canaveralius</name>
    <dbReference type="NCBI Taxonomy" id="1403243"/>
    <lineage>
        <taxon>Bacteria</taxon>
        <taxon>Bacillati</taxon>
        <taxon>Bacillota</taxon>
        <taxon>Bacilli</taxon>
        <taxon>Bacillales</taxon>
        <taxon>Bacillaceae</taxon>
        <taxon>Bacillus</taxon>
    </lineage>
</organism>
<dbReference type="Proteomes" id="UP000234951">
    <property type="component" value="Unassembled WGS sequence"/>
</dbReference>
<evidence type="ECO:0000313" key="15">
    <source>
        <dbReference type="EMBL" id="PLS00966.1"/>
    </source>
</evidence>
<evidence type="ECO:0000256" key="9">
    <source>
        <dbReference type="PROSITE-ProRule" id="PRU01240"/>
    </source>
</evidence>
<evidence type="ECO:0000259" key="12">
    <source>
        <dbReference type="Pfam" id="PF00082"/>
    </source>
</evidence>
<evidence type="ECO:0000256" key="5">
    <source>
        <dbReference type="ARBA" id="ARBA00022729"/>
    </source>
</evidence>
<dbReference type="InterPro" id="IPR034213">
    <property type="entry name" value="S8_Vpr-like"/>
</dbReference>
<dbReference type="PROSITE" id="PS00137">
    <property type="entry name" value="SUBTILASE_HIS"/>
    <property type="match status" value="1"/>
</dbReference>
<evidence type="ECO:0000259" key="13">
    <source>
        <dbReference type="Pfam" id="PF02225"/>
    </source>
</evidence>
<dbReference type="GO" id="GO:0006508">
    <property type="term" value="P:proteolysis"/>
    <property type="evidence" value="ECO:0007669"/>
    <property type="project" value="UniProtKB-KW"/>
</dbReference>
<dbReference type="Gene3D" id="3.50.30.30">
    <property type="match status" value="1"/>
</dbReference>
<dbReference type="InterPro" id="IPR015500">
    <property type="entry name" value="Peptidase_S8_subtilisin-rel"/>
</dbReference>
<dbReference type="PROSITE" id="PS00138">
    <property type="entry name" value="SUBTILASE_SER"/>
    <property type="match status" value="1"/>
</dbReference>